<gene>
    <name evidence="1" type="ORF">GGQ63_002686</name>
</gene>
<evidence type="ECO:0008006" key="3">
    <source>
        <dbReference type="Google" id="ProtNLM"/>
    </source>
</evidence>
<dbReference type="InterPro" id="IPR036782">
    <property type="entry name" value="NE0471-like_N"/>
</dbReference>
<reference evidence="1 2" key="1">
    <citation type="submission" date="2020-08" db="EMBL/GenBank/DDBJ databases">
        <title>Genomic Encyclopedia of Type Strains, Phase IV (KMG-IV): sequencing the most valuable type-strain genomes for metagenomic binning, comparative biology and taxonomic classification.</title>
        <authorList>
            <person name="Goeker M."/>
        </authorList>
    </citation>
    <scope>NUCLEOTIDE SEQUENCE [LARGE SCALE GENOMIC DNA]</scope>
    <source>
        <strain evidence="1 2">DSM 16268</strain>
    </source>
</reference>
<comment type="caution">
    <text evidence="1">The sequence shown here is derived from an EMBL/GenBank/DDBJ whole genome shotgun (WGS) entry which is preliminary data.</text>
</comment>
<dbReference type="SUPFAM" id="SSF143880">
    <property type="entry name" value="NE0471 N-terminal domain-like"/>
    <property type="match status" value="1"/>
</dbReference>
<protein>
    <recommendedName>
        <fullName evidence="3">DUF2442 domain-containing protein</fullName>
    </recommendedName>
</protein>
<name>A0A7W9FMZ4_9HYPH</name>
<dbReference type="Proteomes" id="UP000523821">
    <property type="component" value="Unassembled WGS sequence"/>
</dbReference>
<evidence type="ECO:0000313" key="1">
    <source>
        <dbReference type="EMBL" id="MBB5753616.1"/>
    </source>
</evidence>
<sequence>MNPARIVRVAPSRQGVVWIEFDDGLAGEYDLRLDAADAPLLAPMRDASYFASVSVGSRGRSFGWTLDAVGSEIDFCADAARMAIETRATALLAERHTQHAAE</sequence>
<accession>A0A7W9FMZ4</accession>
<dbReference type="Gene3D" id="3.30.2020.10">
    <property type="entry name" value="NE0471-like N-terminal domain"/>
    <property type="match status" value="1"/>
</dbReference>
<dbReference type="EMBL" id="JACHOO010000005">
    <property type="protein sequence ID" value="MBB5753616.1"/>
    <property type="molecule type" value="Genomic_DNA"/>
</dbReference>
<keyword evidence="2" id="KW-1185">Reference proteome</keyword>
<dbReference type="RefSeq" id="WP_183856617.1">
    <property type="nucleotide sequence ID" value="NZ_JACHOO010000005.1"/>
</dbReference>
<evidence type="ECO:0000313" key="2">
    <source>
        <dbReference type="Proteomes" id="UP000523821"/>
    </source>
</evidence>
<organism evidence="1 2">
    <name type="scientific">Prosthecomicrobium pneumaticum</name>
    <dbReference type="NCBI Taxonomy" id="81895"/>
    <lineage>
        <taxon>Bacteria</taxon>
        <taxon>Pseudomonadati</taxon>
        <taxon>Pseudomonadota</taxon>
        <taxon>Alphaproteobacteria</taxon>
        <taxon>Hyphomicrobiales</taxon>
        <taxon>Kaistiaceae</taxon>
        <taxon>Prosthecomicrobium</taxon>
    </lineage>
</organism>
<dbReference type="AlphaFoldDB" id="A0A7W9FMZ4"/>
<proteinExistence type="predicted"/>